<organism evidence="2 3">
    <name type="scientific">Chitinimonas lacunae</name>
    <dbReference type="NCBI Taxonomy" id="1963018"/>
    <lineage>
        <taxon>Bacteria</taxon>
        <taxon>Pseudomonadati</taxon>
        <taxon>Pseudomonadota</taxon>
        <taxon>Betaproteobacteria</taxon>
        <taxon>Neisseriales</taxon>
        <taxon>Chitinibacteraceae</taxon>
        <taxon>Chitinimonas</taxon>
    </lineage>
</organism>
<keyword evidence="1" id="KW-0472">Membrane</keyword>
<dbReference type="EMBL" id="JBHSBU010000001">
    <property type="protein sequence ID" value="MFC4158847.1"/>
    <property type="molecule type" value="Genomic_DNA"/>
</dbReference>
<evidence type="ECO:0000313" key="2">
    <source>
        <dbReference type="EMBL" id="MFC4158847.1"/>
    </source>
</evidence>
<feature type="transmembrane region" description="Helical" evidence="1">
    <location>
        <begin position="65"/>
        <end position="90"/>
    </location>
</feature>
<dbReference type="Proteomes" id="UP001595791">
    <property type="component" value="Unassembled WGS sequence"/>
</dbReference>
<feature type="transmembrane region" description="Helical" evidence="1">
    <location>
        <begin position="6"/>
        <end position="24"/>
    </location>
</feature>
<evidence type="ECO:0000313" key="3">
    <source>
        <dbReference type="Proteomes" id="UP001595791"/>
    </source>
</evidence>
<reference evidence="3" key="1">
    <citation type="journal article" date="2019" name="Int. J. Syst. Evol. Microbiol.">
        <title>The Global Catalogue of Microorganisms (GCM) 10K type strain sequencing project: providing services to taxonomists for standard genome sequencing and annotation.</title>
        <authorList>
            <consortium name="The Broad Institute Genomics Platform"/>
            <consortium name="The Broad Institute Genome Sequencing Center for Infectious Disease"/>
            <person name="Wu L."/>
            <person name="Ma J."/>
        </authorList>
    </citation>
    <scope>NUCLEOTIDE SEQUENCE [LARGE SCALE GENOMIC DNA]</scope>
    <source>
        <strain evidence="3">LMG 29894</strain>
    </source>
</reference>
<proteinExistence type="predicted"/>
<keyword evidence="1" id="KW-1133">Transmembrane helix</keyword>
<feature type="transmembrane region" description="Helical" evidence="1">
    <location>
        <begin position="31"/>
        <end position="53"/>
    </location>
</feature>
<gene>
    <name evidence="2" type="ORF">ACFOW7_05665</name>
</gene>
<comment type="caution">
    <text evidence="2">The sequence shown here is derived from an EMBL/GenBank/DDBJ whole genome shotgun (WGS) entry which is preliminary data.</text>
</comment>
<dbReference type="InterPro" id="IPR011990">
    <property type="entry name" value="TPR-like_helical_dom_sf"/>
</dbReference>
<evidence type="ECO:0000256" key="1">
    <source>
        <dbReference type="SAM" id="Phobius"/>
    </source>
</evidence>
<protein>
    <submittedName>
        <fullName evidence="2">Uncharacterized protein</fullName>
    </submittedName>
</protein>
<sequence length="341" mass="38356">MSAAKLLYYASAVDLGTFAALAAGPDEPWRVATLLLVHGLCCWVFAWACRFSLPPHYQIPARLPLLLFFSLCFFIPCISVLGLLLSALLARRVRQRIHYAPFGEVEPPNYRSGQGQSPRAYAAGGIKALLFNAGAGLEVRMRALLTTQAMPRRMANPLLQRALAGDTDDIRLVAYGILSSQEREIGERIHQLQHQYVEEGDEEAEFERDRKLAQLHWELVHNQLVQGDMWRYTLDEAERLVFASLDRRSNDAALWMLLGKIRHERGRYEAAAEAFAAARLFGYSYDSILPYLAEHAWRQRDYAAVRQLMNQMASAGPSPLIAALHRYWTGPASTSPTTLTP</sequence>
<accession>A0ABV8MMF3</accession>
<keyword evidence="1" id="KW-0812">Transmembrane</keyword>
<keyword evidence="3" id="KW-1185">Reference proteome</keyword>
<name>A0ABV8MMF3_9NEIS</name>
<dbReference type="Gene3D" id="1.25.40.10">
    <property type="entry name" value="Tetratricopeptide repeat domain"/>
    <property type="match status" value="1"/>
</dbReference>
<dbReference type="SUPFAM" id="SSF48452">
    <property type="entry name" value="TPR-like"/>
    <property type="match status" value="1"/>
</dbReference>
<dbReference type="RefSeq" id="WP_378161961.1">
    <property type="nucleotide sequence ID" value="NZ_JBHSBU010000001.1"/>
</dbReference>